<dbReference type="Pfam" id="PF03171">
    <property type="entry name" value="2OG-FeII_Oxy"/>
    <property type="match status" value="1"/>
</dbReference>
<dbReference type="InterPro" id="IPR027443">
    <property type="entry name" value="IPNS-like_sf"/>
</dbReference>
<evidence type="ECO:0000259" key="1">
    <source>
        <dbReference type="PROSITE" id="PS51471"/>
    </source>
</evidence>
<dbReference type="PROSITE" id="PS51471">
    <property type="entry name" value="FE2OG_OXY"/>
    <property type="match status" value="1"/>
</dbReference>
<dbReference type="InterPro" id="IPR050231">
    <property type="entry name" value="Iron_ascorbate_oxido_reductase"/>
</dbReference>
<accession>A0A381WBP1</accession>
<dbReference type="InterPro" id="IPR005123">
    <property type="entry name" value="Oxoglu/Fe-dep_dioxygenase_dom"/>
</dbReference>
<evidence type="ECO:0000313" key="2">
    <source>
        <dbReference type="EMBL" id="SVA49902.1"/>
    </source>
</evidence>
<dbReference type="PANTHER" id="PTHR47990">
    <property type="entry name" value="2-OXOGLUTARATE (2OG) AND FE(II)-DEPENDENT OXYGENASE SUPERFAMILY PROTEIN-RELATED"/>
    <property type="match status" value="1"/>
</dbReference>
<dbReference type="SUPFAM" id="SSF51197">
    <property type="entry name" value="Clavaminate synthase-like"/>
    <property type="match status" value="1"/>
</dbReference>
<feature type="domain" description="Fe2OG dioxygenase" evidence="1">
    <location>
        <begin position="149"/>
        <end position="255"/>
    </location>
</feature>
<gene>
    <name evidence="2" type="ORF">METZ01_LOCUS102756</name>
</gene>
<reference evidence="2" key="1">
    <citation type="submission" date="2018-05" db="EMBL/GenBank/DDBJ databases">
        <authorList>
            <person name="Lanie J.A."/>
            <person name="Ng W.-L."/>
            <person name="Kazmierczak K.M."/>
            <person name="Andrzejewski T.M."/>
            <person name="Davidsen T.M."/>
            <person name="Wayne K.J."/>
            <person name="Tettelin H."/>
            <person name="Glass J.I."/>
            <person name="Rusch D."/>
            <person name="Podicherti R."/>
            <person name="Tsui H.-C.T."/>
            <person name="Winkler M.E."/>
        </authorList>
    </citation>
    <scope>NUCLEOTIDE SEQUENCE</scope>
</reference>
<organism evidence="2">
    <name type="scientific">marine metagenome</name>
    <dbReference type="NCBI Taxonomy" id="408172"/>
    <lineage>
        <taxon>unclassified sequences</taxon>
        <taxon>metagenomes</taxon>
        <taxon>ecological metagenomes</taxon>
    </lineage>
</organism>
<dbReference type="Gene3D" id="2.60.120.330">
    <property type="entry name" value="B-lactam Antibiotic, Isopenicillin N Synthase, Chain"/>
    <property type="match status" value="1"/>
</dbReference>
<dbReference type="EMBL" id="UINC01011294">
    <property type="protein sequence ID" value="SVA49902.1"/>
    <property type="molecule type" value="Genomic_DNA"/>
</dbReference>
<name>A0A381WBP1_9ZZZZ</name>
<dbReference type="InterPro" id="IPR044861">
    <property type="entry name" value="IPNS-like_FE2OG_OXY"/>
</dbReference>
<dbReference type="InterPro" id="IPR026992">
    <property type="entry name" value="DIOX_N"/>
</dbReference>
<sequence length="281" mass="31715">MSGLNINVVDFQLPFAPATFTQSLKNTGFAVLTNHPINIELVNAVYNEWEVFFNSENKHDYKFNLEKQDGYFPFGEENAKGYTHKDLKEFFQIYPWGQYPNSLSKKTMELYGNLCEISGTLLSWVEDNCPEEVKNSFSQPLSEMIDKSPLNMLRIIHYPPLRETDSPQAVRAAAHEDINLLTILCAATAPGLQASGIDGNWFDVPTDPGMIAVNTGDMLQMATDGYFPSTTHRVINPPNDERETSRLSMPLFLHPHDHVQLSKTHTAGSYLTERLEEIGLI</sequence>
<protein>
    <recommendedName>
        <fullName evidence="1">Fe2OG dioxygenase domain-containing protein</fullName>
    </recommendedName>
</protein>
<dbReference type="AlphaFoldDB" id="A0A381WBP1"/>
<proteinExistence type="predicted"/>
<dbReference type="Pfam" id="PF14226">
    <property type="entry name" value="DIOX_N"/>
    <property type="match status" value="1"/>
</dbReference>